<feature type="region of interest" description="Disordered" evidence="1">
    <location>
        <begin position="322"/>
        <end position="353"/>
    </location>
</feature>
<evidence type="ECO:0000313" key="3">
    <source>
        <dbReference type="EMBL" id="KAJ5105329.1"/>
    </source>
</evidence>
<name>A0A9W9KG66_9EURO</name>
<feature type="region of interest" description="Disordered" evidence="1">
    <location>
        <begin position="124"/>
        <end position="161"/>
    </location>
</feature>
<dbReference type="RefSeq" id="XP_056514325.1">
    <property type="nucleotide sequence ID" value="XM_056653258.1"/>
</dbReference>
<dbReference type="OrthoDB" id="277832at2759"/>
<feature type="compositionally biased region" description="Low complexity" evidence="1">
    <location>
        <begin position="408"/>
        <end position="419"/>
    </location>
</feature>
<dbReference type="GO" id="GO:0005634">
    <property type="term" value="C:nucleus"/>
    <property type="evidence" value="ECO:0007669"/>
    <property type="project" value="TreeGrafter"/>
</dbReference>
<feature type="compositionally biased region" description="Polar residues" evidence="1">
    <location>
        <begin position="504"/>
        <end position="513"/>
    </location>
</feature>
<feature type="region of interest" description="Disordered" evidence="1">
    <location>
        <begin position="495"/>
        <end position="524"/>
    </location>
</feature>
<feature type="compositionally biased region" description="Polar residues" evidence="1">
    <location>
        <begin position="273"/>
        <end position="283"/>
    </location>
</feature>
<evidence type="ECO:0000256" key="1">
    <source>
        <dbReference type="SAM" id="MobiDB-lite"/>
    </source>
</evidence>
<dbReference type="EMBL" id="JAPMSZ010000004">
    <property type="protein sequence ID" value="KAJ5105329.1"/>
    <property type="molecule type" value="Genomic_DNA"/>
</dbReference>
<feature type="compositionally biased region" description="Polar residues" evidence="1">
    <location>
        <begin position="333"/>
        <end position="348"/>
    </location>
</feature>
<feature type="region of interest" description="Disordered" evidence="1">
    <location>
        <begin position="271"/>
        <end position="293"/>
    </location>
</feature>
<evidence type="ECO:0000313" key="4">
    <source>
        <dbReference type="Proteomes" id="UP001141434"/>
    </source>
</evidence>
<dbReference type="Proteomes" id="UP001141434">
    <property type="component" value="Unassembled WGS sequence"/>
</dbReference>
<gene>
    <name evidence="3" type="ORF">NUU61_002676</name>
</gene>
<accession>A0A9W9KG66</accession>
<feature type="compositionally biased region" description="Basic and acidic residues" evidence="1">
    <location>
        <begin position="211"/>
        <end position="224"/>
    </location>
</feature>
<dbReference type="AlphaFoldDB" id="A0A9W9KG66"/>
<reference evidence="3" key="2">
    <citation type="journal article" date="2023" name="IMA Fungus">
        <title>Comparative genomic study of the Penicillium genus elucidates a diverse pangenome and 15 lateral gene transfer events.</title>
        <authorList>
            <person name="Petersen C."/>
            <person name="Sorensen T."/>
            <person name="Nielsen M.R."/>
            <person name="Sondergaard T.E."/>
            <person name="Sorensen J.L."/>
            <person name="Fitzpatrick D.A."/>
            <person name="Frisvad J.C."/>
            <person name="Nielsen K.L."/>
        </authorList>
    </citation>
    <scope>NUCLEOTIDE SEQUENCE</scope>
    <source>
        <strain evidence="3">IBT 34128</strain>
    </source>
</reference>
<feature type="region of interest" description="Disordered" evidence="1">
    <location>
        <begin position="1"/>
        <end position="22"/>
    </location>
</feature>
<dbReference type="Pfam" id="PF10469">
    <property type="entry name" value="AKAP7_NLS"/>
    <property type="match status" value="1"/>
</dbReference>
<dbReference type="PANTHER" id="PTHR13360:SF1">
    <property type="entry name" value="ACTIVATING SIGNAL COINTEGRATOR 1 COMPLEX SUBUNIT 1"/>
    <property type="match status" value="1"/>
</dbReference>
<dbReference type="GO" id="GO:0006307">
    <property type="term" value="P:DNA alkylation repair"/>
    <property type="evidence" value="ECO:0007669"/>
    <property type="project" value="InterPro"/>
</dbReference>
<dbReference type="InterPro" id="IPR009210">
    <property type="entry name" value="ASCC1"/>
</dbReference>
<dbReference type="PANTHER" id="PTHR13360">
    <property type="entry name" value="ACTIVATING SIGNAL COINTEGRATOR 1 COMPLEX SUBUNIT 1"/>
    <property type="match status" value="1"/>
</dbReference>
<comment type="caution">
    <text evidence="3">The sequence shown here is derived from an EMBL/GenBank/DDBJ whole genome shotgun (WGS) entry which is preliminary data.</text>
</comment>
<dbReference type="Gene3D" id="3.90.1140.10">
    <property type="entry name" value="Cyclic phosphodiesterase"/>
    <property type="match status" value="1"/>
</dbReference>
<protein>
    <recommendedName>
        <fullName evidence="2">A-kinase anchor protein 7-like phosphoesterase domain-containing protein</fullName>
    </recommendedName>
</protein>
<dbReference type="GeneID" id="81392426"/>
<dbReference type="InterPro" id="IPR019510">
    <property type="entry name" value="AKAP7-like_phosphoesterase"/>
</dbReference>
<reference evidence="3" key="1">
    <citation type="submission" date="2022-11" db="EMBL/GenBank/DDBJ databases">
        <authorList>
            <person name="Petersen C."/>
        </authorList>
    </citation>
    <scope>NUCLEOTIDE SEQUENCE</scope>
    <source>
        <strain evidence="3">IBT 34128</strain>
    </source>
</reference>
<organism evidence="3 4">
    <name type="scientific">Penicillium alfredii</name>
    <dbReference type="NCBI Taxonomy" id="1506179"/>
    <lineage>
        <taxon>Eukaryota</taxon>
        <taxon>Fungi</taxon>
        <taxon>Dikarya</taxon>
        <taxon>Ascomycota</taxon>
        <taxon>Pezizomycotina</taxon>
        <taxon>Eurotiomycetes</taxon>
        <taxon>Eurotiomycetidae</taxon>
        <taxon>Eurotiales</taxon>
        <taxon>Aspergillaceae</taxon>
        <taxon>Penicillium</taxon>
    </lineage>
</organism>
<proteinExistence type="predicted"/>
<sequence>MTDSKPNAPRLQPRKPALRGEKRTPLTHFLCLPLVNASSLPQLEQSLVAFKRTHPPVHGSAPAGTQPEDAPSALIPDGAVRPVGTLHLTLGVMSLPTRERLAEAVAFFHSLDLAGLMHEAERVAAQKRAKSTRSQPSPAASKPGHHDGQHLAHPGSDTTQPLTVSLESLHALPRAKAATVLHASPVDTTARLYPFCVMLRDKFLEAGYLEGESKDKQPDNKHSEIPQGSQDELHVNPNKSQAITHYNEPVAETHPLLEELPTHLAEEAAAAQIVTSRPSSHAQQHAPAQPKLLDPYTAALMRKPKPRPLLLHATLVNTIYVRGRRRGEDGSNPGKTNGPRKQQPNNGSKRLFFDARDLLSRYRDYYADEERTTPRAAGFIAASSSDADTIGEAETIEATEHEPLNNDSPSGSPSISTESCEGTGSKRKAPSSTPPQYPFVWAKDILLDSVCICEMGAKKLSTESNPNNGDDGLSQSHELNARLGEKYTVVVQRSLDFSRGSPRPVSSASSGLTEGSVDGGVHLG</sequence>
<keyword evidence="4" id="KW-1185">Reference proteome</keyword>
<feature type="region of interest" description="Disordered" evidence="1">
    <location>
        <begin position="397"/>
        <end position="434"/>
    </location>
</feature>
<evidence type="ECO:0000259" key="2">
    <source>
        <dbReference type="Pfam" id="PF10469"/>
    </source>
</evidence>
<feature type="region of interest" description="Disordered" evidence="1">
    <location>
        <begin position="211"/>
        <end position="235"/>
    </location>
</feature>
<dbReference type="GO" id="GO:0006355">
    <property type="term" value="P:regulation of DNA-templated transcription"/>
    <property type="evidence" value="ECO:0007669"/>
    <property type="project" value="TreeGrafter"/>
</dbReference>
<feature type="domain" description="A-kinase anchor protein 7-like phosphoesterase" evidence="2">
    <location>
        <begin position="27"/>
        <end position="364"/>
    </location>
</feature>